<gene>
    <name evidence="1" type="ORF">RHMOL_Rhmol07G0205900</name>
</gene>
<proteinExistence type="predicted"/>
<reference evidence="1" key="1">
    <citation type="submission" date="2022-02" db="EMBL/GenBank/DDBJ databases">
        <title>Plant Genome Project.</title>
        <authorList>
            <person name="Zhang R.-G."/>
        </authorList>
    </citation>
    <scope>NUCLEOTIDE SEQUENCE</scope>
    <source>
        <strain evidence="1">AT1</strain>
    </source>
</reference>
<name>A0ACC0N4A5_RHOML</name>
<accession>A0ACC0N4A5</accession>
<dbReference type="Proteomes" id="UP001062846">
    <property type="component" value="Chromosome 7"/>
</dbReference>
<evidence type="ECO:0000313" key="2">
    <source>
        <dbReference type="Proteomes" id="UP001062846"/>
    </source>
</evidence>
<organism evidence="1 2">
    <name type="scientific">Rhododendron molle</name>
    <name type="common">Chinese azalea</name>
    <name type="synonym">Azalea mollis</name>
    <dbReference type="NCBI Taxonomy" id="49168"/>
    <lineage>
        <taxon>Eukaryota</taxon>
        <taxon>Viridiplantae</taxon>
        <taxon>Streptophyta</taxon>
        <taxon>Embryophyta</taxon>
        <taxon>Tracheophyta</taxon>
        <taxon>Spermatophyta</taxon>
        <taxon>Magnoliopsida</taxon>
        <taxon>eudicotyledons</taxon>
        <taxon>Gunneridae</taxon>
        <taxon>Pentapetalae</taxon>
        <taxon>asterids</taxon>
        <taxon>Ericales</taxon>
        <taxon>Ericaceae</taxon>
        <taxon>Ericoideae</taxon>
        <taxon>Rhodoreae</taxon>
        <taxon>Rhododendron</taxon>
    </lineage>
</organism>
<protein>
    <submittedName>
        <fullName evidence="1">Uncharacterized protein</fullName>
    </submittedName>
</protein>
<keyword evidence="2" id="KW-1185">Reference proteome</keyword>
<sequence>MGSTNTHTLPSSINNSETFTVPPAPDPPDYPNLGIKKQFAGVDANKVLYKFALKRMRKQARSSPIVL</sequence>
<comment type="caution">
    <text evidence="1">The sequence shown here is derived from an EMBL/GenBank/DDBJ whole genome shotgun (WGS) entry which is preliminary data.</text>
</comment>
<dbReference type="EMBL" id="CM046394">
    <property type="protein sequence ID" value="KAI8547562.1"/>
    <property type="molecule type" value="Genomic_DNA"/>
</dbReference>
<evidence type="ECO:0000313" key="1">
    <source>
        <dbReference type="EMBL" id="KAI8547562.1"/>
    </source>
</evidence>